<sequence>MSEDHRSQRQRRPYRSRYPIKIGEPEIIAMTDEQRQDAISALSRLEDFMRFTQSRKVEHERDADDGA</sequence>
<organism evidence="1 2">
    <name type="scientific">Gandjariella thermophila</name>
    <dbReference type="NCBI Taxonomy" id="1931992"/>
    <lineage>
        <taxon>Bacteria</taxon>
        <taxon>Bacillati</taxon>
        <taxon>Actinomycetota</taxon>
        <taxon>Actinomycetes</taxon>
        <taxon>Pseudonocardiales</taxon>
        <taxon>Pseudonocardiaceae</taxon>
        <taxon>Gandjariella</taxon>
    </lineage>
</organism>
<dbReference type="AlphaFoldDB" id="A0A4D4JI29"/>
<keyword evidence="2" id="KW-1185">Reference proteome</keyword>
<reference evidence="2" key="1">
    <citation type="submission" date="2019-04" db="EMBL/GenBank/DDBJ databases">
        <title>Draft genome sequence of Pseudonocardiaceae bacterium SL3-2-4.</title>
        <authorList>
            <person name="Ningsih F."/>
            <person name="Yokota A."/>
            <person name="Sakai Y."/>
            <person name="Nanatani K."/>
            <person name="Yabe S."/>
            <person name="Oetari A."/>
            <person name="Sjamsuridzal W."/>
        </authorList>
    </citation>
    <scope>NUCLEOTIDE SEQUENCE [LARGE SCALE GENOMIC DNA]</scope>
    <source>
        <strain evidence="2">SL3-2-4</strain>
    </source>
</reference>
<protein>
    <submittedName>
        <fullName evidence="1">Uncharacterized protein</fullName>
    </submittedName>
</protein>
<accession>A0A4D4JI29</accession>
<gene>
    <name evidence="1" type="ORF">GTS_56990</name>
</gene>
<evidence type="ECO:0000313" key="2">
    <source>
        <dbReference type="Proteomes" id="UP000298860"/>
    </source>
</evidence>
<name>A0A4D4JI29_9PSEU</name>
<dbReference type="RefSeq" id="WP_137816958.1">
    <property type="nucleotide sequence ID" value="NZ_BJFL01000096.1"/>
</dbReference>
<evidence type="ECO:0000313" key="1">
    <source>
        <dbReference type="EMBL" id="GDY34066.1"/>
    </source>
</evidence>
<dbReference type="Proteomes" id="UP000298860">
    <property type="component" value="Unassembled WGS sequence"/>
</dbReference>
<dbReference type="EMBL" id="BJFL01000096">
    <property type="protein sequence ID" value="GDY34066.1"/>
    <property type="molecule type" value="Genomic_DNA"/>
</dbReference>
<proteinExistence type="predicted"/>
<comment type="caution">
    <text evidence="1">The sequence shown here is derived from an EMBL/GenBank/DDBJ whole genome shotgun (WGS) entry which is preliminary data.</text>
</comment>